<keyword evidence="3" id="KW-1185">Reference proteome</keyword>
<evidence type="ECO:0000313" key="2">
    <source>
        <dbReference type="EMBL" id="MDV6165039.1"/>
    </source>
</evidence>
<gene>
    <name evidence="2" type="ORF">R3O81_13405</name>
</gene>
<dbReference type="Proteomes" id="UP001185704">
    <property type="component" value="Unassembled WGS sequence"/>
</dbReference>
<proteinExistence type="predicted"/>
<sequence>MADKPFEDSDQTGGSEVQKLSFSSSRSRLGRRESRCFHPKEPVFPEKEVSIWSERRKQLEKMLTSFWNISICFSHYIYCSRLRDEKREIFFWLTFDYEGAETDKREVPDLNNTLFVLILIE</sequence>
<dbReference type="EMBL" id="JAWLJK010000008">
    <property type="protein sequence ID" value="MDV6165039.1"/>
    <property type="molecule type" value="Genomic_DNA"/>
</dbReference>
<evidence type="ECO:0000313" key="3">
    <source>
        <dbReference type="Proteomes" id="UP001185704"/>
    </source>
</evidence>
<name>A0ABU4A9I5_9BACE</name>
<accession>A0ABU4A9I5</accession>
<evidence type="ECO:0000256" key="1">
    <source>
        <dbReference type="SAM" id="MobiDB-lite"/>
    </source>
</evidence>
<feature type="compositionally biased region" description="Polar residues" evidence="1">
    <location>
        <begin position="11"/>
        <end position="20"/>
    </location>
</feature>
<reference evidence="2" key="1">
    <citation type="submission" date="2023-09" db="EMBL/GenBank/DDBJ databases">
        <title>Upregulation of the cfiA carbapenemase gene in a Bacteroides hominis strain by the novel integrative and conjugative element Tn7563.</title>
        <authorList>
            <person name="Stubhaug T."/>
            <person name="Zecic N."/>
            <person name="Skaare D."/>
        </authorList>
    </citation>
    <scope>NUCLEOTIDE SEQUENCE [LARGE SCALE GENOMIC DNA]</scope>
    <source>
        <strain evidence="2">Tbg-245</strain>
    </source>
</reference>
<comment type="caution">
    <text evidence="2">The sequence shown here is derived from an EMBL/GenBank/DDBJ whole genome shotgun (WGS) entry which is preliminary data.</text>
</comment>
<protein>
    <submittedName>
        <fullName evidence="2">Uncharacterized protein</fullName>
    </submittedName>
</protein>
<organism evidence="2 3">
    <name type="scientific">Bacteroides hominis</name>
    <dbReference type="NCBI Taxonomy" id="2763023"/>
    <lineage>
        <taxon>Bacteria</taxon>
        <taxon>Pseudomonadati</taxon>
        <taxon>Bacteroidota</taxon>
        <taxon>Bacteroidia</taxon>
        <taxon>Bacteroidales</taxon>
        <taxon>Bacteroidaceae</taxon>
        <taxon>Bacteroides</taxon>
    </lineage>
</organism>
<feature type="region of interest" description="Disordered" evidence="1">
    <location>
        <begin position="1"/>
        <end position="33"/>
    </location>
</feature>